<feature type="binding site" evidence="12">
    <location>
        <position position="170"/>
    </location>
    <ligand>
        <name>Mn(2+)</name>
        <dbReference type="ChEBI" id="CHEBI:29035"/>
    </ligand>
</feature>
<evidence type="ECO:0000256" key="12">
    <source>
        <dbReference type="PIRSR" id="PIRSR605150-3"/>
    </source>
</evidence>
<dbReference type="Gene3D" id="3.90.550.10">
    <property type="entry name" value="Spore Coat Polysaccharide Biosynthesis Protein SpsA, Chain A"/>
    <property type="match status" value="1"/>
</dbReference>
<comment type="similarity">
    <text evidence="9">Belongs to the glycosyltransferase 2 family. Plant cellulose synthase-like E subfamily.</text>
</comment>
<dbReference type="PANTHER" id="PTHR13301">
    <property type="entry name" value="X-BOX TRANSCRIPTION FACTOR-RELATED"/>
    <property type="match status" value="1"/>
</dbReference>
<keyword evidence="5 13" id="KW-1133">Transmembrane helix</keyword>
<evidence type="ECO:0000256" key="3">
    <source>
        <dbReference type="ARBA" id="ARBA00022679"/>
    </source>
</evidence>
<dbReference type="GO" id="GO:0012505">
    <property type="term" value="C:endomembrane system"/>
    <property type="evidence" value="ECO:0007669"/>
    <property type="project" value="UniProtKB-SubCell"/>
</dbReference>
<evidence type="ECO:0000256" key="11">
    <source>
        <dbReference type="PIRSR" id="PIRSR605150-2"/>
    </source>
</evidence>
<dbReference type="GO" id="GO:0016760">
    <property type="term" value="F:cellulose synthase (UDP-forming) activity"/>
    <property type="evidence" value="ECO:0007669"/>
    <property type="project" value="InterPro"/>
</dbReference>
<feature type="transmembrane region" description="Helical" evidence="13">
    <location>
        <begin position="597"/>
        <end position="617"/>
    </location>
</feature>
<evidence type="ECO:0000256" key="10">
    <source>
        <dbReference type="PIRSR" id="PIRSR605150-1"/>
    </source>
</evidence>
<dbReference type="Proteomes" id="UP001054252">
    <property type="component" value="Unassembled WGS sequence"/>
</dbReference>
<dbReference type="GO" id="GO:0030244">
    <property type="term" value="P:cellulose biosynthetic process"/>
    <property type="evidence" value="ECO:0007669"/>
    <property type="project" value="InterPro"/>
</dbReference>
<dbReference type="SUPFAM" id="SSF53448">
    <property type="entry name" value="Nucleotide-diphospho-sugar transferases"/>
    <property type="match status" value="1"/>
</dbReference>
<feature type="transmembrane region" description="Helical" evidence="13">
    <location>
        <begin position="566"/>
        <end position="585"/>
    </location>
</feature>
<protein>
    <recommendedName>
        <fullName evidence="16">Cellulose synthase-like protein E6</fullName>
    </recommendedName>
</protein>
<dbReference type="InterPro" id="IPR005150">
    <property type="entry name" value="Cellulose_synth"/>
</dbReference>
<dbReference type="GO" id="GO:0071555">
    <property type="term" value="P:cell wall organization"/>
    <property type="evidence" value="ECO:0007669"/>
    <property type="project" value="UniProtKB-KW"/>
</dbReference>
<reference evidence="14 15" key="1">
    <citation type="journal article" date="2021" name="Commun. Biol.">
        <title>The genome of Shorea leprosula (Dipterocarpaceae) highlights the ecological relevance of drought in aseasonal tropical rainforests.</title>
        <authorList>
            <person name="Ng K.K.S."/>
            <person name="Kobayashi M.J."/>
            <person name="Fawcett J.A."/>
            <person name="Hatakeyama M."/>
            <person name="Paape T."/>
            <person name="Ng C.H."/>
            <person name="Ang C.C."/>
            <person name="Tnah L.H."/>
            <person name="Lee C.T."/>
            <person name="Nishiyama T."/>
            <person name="Sese J."/>
            <person name="O'Brien M.J."/>
            <person name="Copetti D."/>
            <person name="Mohd Noor M.I."/>
            <person name="Ong R.C."/>
            <person name="Putra M."/>
            <person name="Sireger I.Z."/>
            <person name="Indrioko S."/>
            <person name="Kosugi Y."/>
            <person name="Izuno A."/>
            <person name="Isagi Y."/>
            <person name="Lee S.L."/>
            <person name="Shimizu K.K."/>
        </authorList>
    </citation>
    <scope>NUCLEOTIDE SEQUENCE [LARGE SCALE GENOMIC DNA]</scope>
    <source>
        <strain evidence="14">214</strain>
    </source>
</reference>
<sequence>MVINTVLSMMAYDYPPDKLGVYLSDDGGSDLIFYALLEAAHFSKEWLPFCRKFKVEPRSPEAYFRTAATNPPSHDSFMTKEWLMIKKLYEDMKIRIETTTKFGSVSNNLRQQHKGFCEWDLVSSRRDHQTILQILIDGRDPEALDVQGQALPTLVYLAREKRPQYHHNFKAGALNALIRVSSKISDGPVILNVDCDMYSNNSESIRDALCFFLDQEKGHEIAYVQYPQNFDNITQNEIYGNSLRVLMEVEHPGFDGNGGPCYIGTGCFHRRETLCGKKYSKEFKAEWRSENNRNSEESSSALEESCKSLATCAFEQNTEWGKEMGLKYGCAVEDIITGLSIQCRGWKSVYFIPERKAFLGVAPTTLMQNLIQHKRWSEGQFQIFLSKYCPLVYGHKRIPLKLQLSYVPYNLWAPNSLAMLYYVVVPSLCLLKGKALFPQISSPWVLPFPCVVLANRAYSLWEFLSCGGTLQGWWNEQRIWMFKRTTSYLFGFLSTVLELLGLSKATFTVTEKVVDEDVSQRYEQEVMEFGTKSPMFNIIATLAMLNLLSCIGAIKRVIVDNKTLDLLALQMLLSGLLVCLNLPVYKGLFFRKDSGSMPPSVTLFSIIFALLASSIAMY</sequence>
<dbReference type="FunFam" id="3.90.550.10:FF:000112">
    <property type="entry name" value="Cellulose synthase-like protein E1"/>
    <property type="match status" value="1"/>
</dbReference>
<keyword evidence="4 13" id="KW-0812">Transmembrane</keyword>
<comment type="caution">
    <text evidence="14">The sequence shown here is derived from an EMBL/GenBank/DDBJ whole genome shotgun (WGS) entry which is preliminary data.</text>
</comment>
<dbReference type="InterPro" id="IPR029044">
    <property type="entry name" value="Nucleotide-diphossugar_trans"/>
</dbReference>
<feature type="transmembrane region" description="Helical" evidence="13">
    <location>
        <begin position="411"/>
        <end position="431"/>
    </location>
</feature>
<evidence type="ECO:0000256" key="2">
    <source>
        <dbReference type="ARBA" id="ARBA00022676"/>
    </source>
</evidence>
<comment type="subcellular location">
    <subcellularLocation>
        <location evidence="1">Endomembrane system</location>
        <topology evidence="1">Multi-pass membrane protein</topology>
    </subcellularLocation>
</comment>
<evidence type="ECO:0000256" key="4">
    <source>
        <dbReference type="ARBA" id="ARBA00022692"/>
    </source>
</evidence>
<organism evidence="14 15">
    <name type="scientific">Rubroshorea leprosula</name>
    <dbReference type="NCBI Taxonomy" id="152421"/>
    <lineage>
        <taxon>Eukaryota</taxon>
        <taxon>Viridiplantae</taxon>
        <taxon>Streptophyta</taxon>
        <taxon>Embryophyta</taxon>
        <taxon>Tracheophyta</taxon>
        <taxon>Spermatophyta</taxon>
        <taxon>Magnoliopsida</taxon>
        <taxon>eudicotyledons</taxon>
        <taxon>Gunneridae</taxon>
        <taxon>Pentapetalae</taxon>
        <taxon>rosids</taxon>
        <taxon>malvids</taxon>
        <taxon>Malvales</taxon>
        <taxon>Dipterocarpaceae</taxon>
        <taxon>Rubroshorea</taxon>
    </lineage>
</organism>
<feature type="active site" evidence="10">
    <location>
        <position position="26"/>
    </location>
</feature>
<proteinExistence type="inferred from homology"/>
<keyword evidence="2" id="KW-0328">Glycosyltransferase</keyword>
<feature type="transmembrane region" description="Helical" evidence="13">
    <location>
        <begin position="488"/>
        <end position="507"/>
    </location>
</feature>
<dbReference type="AlphaFoldDB" id="A0AAV5MD43"/>
<evidence type="ECO:0000256" key="1">
    <source>
        <dbReference type="ARBA" id="ARBA00004127"/>
    </source>
</evidence>
<name>A0AAV5MD43_9ROSI</name>
<dbReference type="EMBL" id="BPVZ01000232">
    <property type="protein sequence ID" value="GKV47629.1"/>
    <property type="molecule type" value="Genomic_DNA"/>
</dbReference>
<evidence type="ECO:0000256" key="5">
    <source>
        <dbReference type="ARBA" id="ARBA00022989"/>
    </source>
</evidence>
<evidence type="ECO:0000256" key="13">
    <source>
        <dbReference type="SAM" id="Phobius"/>
    </source>
</evidence>
<dbReference type="Pfam" id="PF03552">
    <property type="entry name" value="Cellulose_synt"/>
    <property type="match status" value="2"/>
</dbReference>
<accession>A0AAV5MD43</accession>
<keyword evidence="15" id="KW-1185">Reference proteome</keyword>
<evidence type="ECO:0000256" key="9">
    <source>
        <dbReference type="ARBA" id="ARBA00060766"/>
    </source>
</evidence>
<feature type="binding site" evidence="12">
    <location>
        <position position="194"/>
    </location>
    <ligand>
        <name>Mn(2+)</name>
        <dbReference type="ChEBI" id="CHEBI:29035"/>
    </ligand>
</feature>
<gene>
    <name evidence="14" type="ORF">SLEP1_g54512</name>
</gene>
<evidence type="ECO:0000313" key="14">
    <source>
        <dbReference type="EMBL" id="GKV47629.1"/>
    </source>
</evidence>
<dbReference type="GO" id="GO:0016020">
    <property type="term" value="C:membrane"/>
    <property type="evidence" value="ECO:0007669"/>
    <property type="project" value="InterPro"/>
</dbReference>
<feature type="binding site" evidence="11">
    <location>
        <position position="26"/>
    </location>
    <ligand>
        <name>UDP-alpha-D-glucose</name>
        <dbReference type="ChEBI" id="CHEBI:58885"/>
    </ligand>
</feature>
<feature type="active site" evidence="10">
    <location>
        <position position="334"/>
    </location>
</feature>
<evidence type="ECO:0000256" key="7">
    <source>
        <dbReference type="ARBA" id="ARBA00023316"/>
    </source>
</evidence>
<feature type="transmembrane region" description="Helical" evidence="13">
    <location>
        <begin position="535"/>
        <end position="554"/>
    </location>
</feature>
<evidence type="ECO:0000313" key="15">
    <source>
        <dbReference type="Proteomes" id="UP001054252"/>
    </source>
</evidence>
<keyword evidence="7" id="KW-0961">Cell wall biogenesis/degradation</keyword>
<evidence type="ECO:0000256" key="6">
    <source>
        <dbReference type="ARBA" id="ARBA00023136"/>
    </source>
</evidence>
<comment type="function">
    <text evidence="8">Thought to be a Golgi-localized beta-glycan synthase that polymerize the backbones of noncellulosic polysaccharides (hemicelluloses) of plant cell wall.</text>
</comment>
<evidence type="ECO:0008006" key="16">
    <source>
        <dbReference type="Google" id="ProtNLM"/>
    </source>
</evidence>
<keyword evidence="6 13" id="KW-0472">Membrane</keyword>
<evidence type="ECO:0000256" key="8">
    <source>
        <dbReference type="ARBA" id="ARBA00037405"/>
    </source>
</evidence>
<keyword evidence="3" id="KW-0808">Transferase</keyword>